<sequence>MADSFNSRQSGQFYNFVGTVGTAYFEAGSCQEKCFGKNLLGYGDQQQGGSFLNNMKNCLDQFYEMKIEDADNQLIQEKNNQYNQKEIADHNIQEIKNIDQFGFKNLQVESADQINSIFKPEVNCKFLKINAKAYTEKRQNRYQKKELQTTIQCHYRQHLDHKKVNKNQRERDCRIYKMKHQMRLLTLLKLNWQRTENQPRIREKERKYINNCLNNRFLNYKKKIKN</sequence>
<dbReference type="AlphaFoldDB" id="A0A8S1SIN8"/>
<proteinExistence type="predicted"/>
<organism evidence="1 2">
    <name type="scientific">Paramecium pentaurelia</name>
    <dbReference type="NCBI Taxonomy" id="43138"/>
    <lineage>
        <taxon>Eukaryota</taxon>
        <taxon>Sar</taxon>
        <taxon>Alveolata</taxon>
        <taxon>Ciliophora</taxon>
        <taxon>Intramacronucleata</taxon>
        <taxon>Oligohymenophorea</taxon>
        <taxon>Peniculida</taxon>
        <taxon>Parameciidae</taxon>
        <taxon>Paramecium</taxon>
    </lineage>
</organism>
<evidence type="ECO:0000313" key="2">
    <source>
        <dbReference type="Proteomes" id="UP000689195"/>
    </source>
</evidence>
<accession>A0A8S1SIN8</accession>
<name>A0A8S1SIN8_9CILI</name>
<keyword evidence="2" id="KW-1185">Reference proteome</keyword>
<reference evidence="1" key="1">
    <citation type="submission" date="2021-01" db="EMBL/GenBank/DDBJ databases">
        <authorList>
            <consortium name="Genoscope - CEA"/>
            <person name="William W."/>
        </authorList>
    </citation>
    <scope>NUCLEOTIDE SEQUENCE</scope>
</reference>
<protein>
    <submittedName>
        <fullName evidence="1">Uncharacterized protein</fullName>
    </submittedName>
</protein>
<dbReference type="Proteomes" id="UP000689195">
    <property type="component" value="Unassembled WGS sequence"/>
</dbReference>
<dbReference type="EMBL" id="CAJJDO010000010">
    <property type="protein sequence ID" value="CAD8141231.1"/>
    <property type="molecule type" value="Genomic_DNA"/>
</dbReference>
<evidence type="ECO:0000313" key="1">
    <source>
        <dbReference type="EMBL" id="CAD8141231.1"/>
    </source>
</evidence>
<gene>
    <name evidence="1" type="ORF">PPENT_87.1.T0100006</name>
</gene>
<comment type="caution">
    <text evidence="1">The sequence shown here is derived from an EMBL/GenBank/DDBJ whole genome shotgun (WGS) entry which is preliminary data.</text>
</comment>